<dbReference type="InterPro" id="IPR006665">
    <property type="entry name" value="OmpA-like"/>
</dbReference>
<dbReference type="AlphaFoldDB" id="A0A1E5BDL2"/>
<dbReference type="Gene3D" id="3.30.1330.60">
    <property type="entry name" value="OmpA-like domain"/>
    <property type="match status" value="1"/>
</dbReference>
<dbReference type="InterPro" id="IPR036737">
    <property type="entry name" value="OmpA-like_sf"/>
</dbReference>
<comment type="caution">
    <text evidence="4">The sequence shown here is derived from an EMBL/GenBank/DDBJ whole genome shotgun (WGS) entry which is preliminary data.</text>
</comment>
<accession>A0A1E5BDL2</accession>
<feature type="domain" description="OmpA-like" evidence="3">
    <location>
        <begin position="90"/>
        <end position="245"/>
    </location>
</feature>
<dbReference type="CDD" id="cd07185">
    <property type="entry name" value="OmpA_C-like"/>
    <property type="match status" value="1"/>
</dbReference>
<evidence type="ECO:0000259" key="3">
    <source>
        <dbReference type="PROSITE" id="PS51123"/>
    </source>
</evidence>
<gene>
    <name evidence="4" type="ORF">A1QO_11450</name>
</gene>
<dbReference type="SUPFAM" id="SSF103088">
    <property type="entry name" value="OmpA-like"/>
    <property type="match status" value="1"/>
</dbReference>
<dbReference type="EMBL" id="AJYQ02000114">
    <property type="protein sequence ID" value="OEE32328.1"/>
    <property type="molecule type" value="Genomic_DNA"/>
</dbReference>
<evidence type="ECO:0000256" key="1">
    <source>
        <dbReference type="PROSITE-ProRule" id="PRU00473"/>
    </source>
</evidence>
<dbReference type="STRING" id="1187848.A1QO_11450"/>
<dbReference type="eggNOG" id="COG1360">
    <property type="taxonomic scope" value="Bacteria"/>
</dbReference>
<dbReference type="PROSITE" id="PS51123">
    <property type="entry name" value="OMPA_2"/>
    <property type="match status" value="1"/>
</dbReference>
<organism evidence="4 5">
    <name type="scientific">Vibrio genomosp. F10 str. ZF-129</name>
    <dbReference type="NCBI Taxonomy" id="1187848"/>
    <lineage>
        <taxon>Bacteria</taxon>
        <taxon>Pseudomonadati</taxon>
        <taxon>Pseudomonadota</taxon>
        <taxon>Gammaproteobacteria</taxon>
        <taxon>Vibrionales</taxon>
        <taxon>Vibrionaceae</taxon>
        <taxon>Vibrio</taxon>
    </lineage>
</organism>
<dbReference type="InterPro" id="IPR050330">
    <property type="entry name" value="Bact_OuterMem_StrucFunc"/>
</dbReference>
<evidence type="ECO:0000313" key="5">
    <source>
        <dbReference type="Proteomes" id="UP000094741"/>
    </source>
</evidence>
<keyword evidence="2" id="KW-1133">Transmembrane helix</keyword>
<sequence>MAFFGSKKEESNYMMSVADIMSGLMFIFIITLAIFVVDFLVASKEQEEKMSQLTQILNQLDENNIMRGQMLSDMQDAMAKKSVEVEIDQEHGVLRLNENSVRFDTGASRLSDEQMNRLSVVADVLSEILPCYGENQPDNGKCLPETRGKIDSVFVEGHTDNVPITGRLRQTYRDNWELSAHRAMFTYRAMTKEHPLLAEMLNSNGQPVISVSGYGEGRPVPGHSYKVPTNDPINRRIDFRFIMKPPSLTETQAALEGNL</sequence>
<protein>
    <recommendedName>
        <fullName evidence="3">OmpA-like domain-containing protein</fullName>
    </recommendedName>
</protein>
<feature type="transmembrane region" description="Helical" evidence="2">
    <location>
        <begin position="20"/>
        <end position="41"/>
    </location>
</feature>
<dbReference type="OrthoDB" id="9815217at2"/>
<proteinExistence type="predicted"/>
<dbReference type="PANTHER" id="PTHR30329">
    <property type="entry name" value="STATOR ELEMENT OF FLAGELLAR MOTOR COMPLEX"/>
    <property type="match status" value="1"/>
</dbReference>
<evidence type="ECO:0000256" key="2">
    <source>
        <dbReference type="SAM" id="Phobius"/>
    </source>
</evidence>
<dbReference type="Proteomes" id="UP000094741">
    <property type="component" value="Unassembled WGS sequence"/>
</dbReference>
<name>A0A1E5BDL2_9VIBR</name>
<dbReference type="GO" id="GO:0016020">
    <property type="term" value="C:membrane"/>
    <property type="evidence" value="ECO:0007669"/>
    <property type="project" value="UniProtKB-UniRule"/>
</dbReference>
<keyword evidence="1 2" id="KW-0472">Membrane</keyword>
<dbReference type="PANTHER" id="PTHR30329:SF20">
    <property type="entry name" value="EXPORTED PROTEIN"/>
    <property type="match status" value="1"/>
</dbReference>
<evidence type="ECO:0000313" key="4">
    <source>
        <dbReference type="EMBL" id="OEE32328.1"/>
    </source>
</evidence>
<reference evidence="4 5" key="1">
    <citation type="journal article" date="2012" name="Science">
        <title>Ecological populations of bacteria act as socially cohesive units of antibiotic production and resistance.</title>
        <authorList>
            <person name="Cordero O.X."/>
            <person name="Wildschutte H."/>
            <person name="Kirkup B."/>
            <person name="Proehl S."/>
            <person name="Ngo L."/>
            <person name="Hussain F."/>
            <person name="Le Roux F."/>
            <person name="Mincer T."/>
            <person name="Polz M.F."/>
        </authorList>
    </citation>
    <scope>NUCLEOTIDE SEQUENCE [LARGE SCALE GENOMIC DNA]</scope>
    <source>
        <strain evidence="4 5">ZF-129</strain>
    </source>
</reference>
<keyword evidence="2" id="KW-0812">Transmembrane</keyword>